<protein>
    <submittedName>
        <fullName evidence="4">Integrase</fullName>
    </submittedName>
</protein>
<dbReference type="Proteomes" id="UP000554286">
    <property type="component" value="Unassembled WGS sequence"/>
</dbReference>
<dbReference type="EMBL" id="JACIGK010000018">
    <property type="protein sequence ID" value="MBB4266816.1"/>
    <property type="molecule type" value="Genomic_DNA"/>
</dbReference>
<name>A0A7W6RE08_9PROT</name>
<keyword evidence="2" id="KW-0229">DNA integration</keyword>
<gene>
    <name evidence="4" type="ORF">GGD89_002452</name>
</gene>
<dbReference type="GO" id="GO:0015074">
    <property type="term" value="P:DNA integration"/>
    <property type="evidence" value="ECO:0007669"/>
    <property type="project" value="UniProtKB-KW"/>
</dbReference>
<dbReference type="Gene3D" id="1.10.443.10">
    <property type="entry name" value="Intergrase catalytic core"/>
    <property type="match status" value="1"/>
</dbReference>
<dbReference type="PANTHER" id="PTHR30629:SF2">
    <property type="entry name" value="PROPHAGE INTEGRASE INTS-RELATED"/>
    <property type="match status" value="1"/>
</dbReference>
<dbReference type="InterPro" id="IPR050808">
    <property type="entry name" value="Phage_Integrase"/>
</dbReference>
<keyword evidence="5" id="KW-1185">Reference proteome</keyword>
<proteinExistence type="inferred from homology"/>
<dbReference type="SUPFAM" id="SSF56349">
    <property type="entry name" value="DNA breaking-rejoining enzymes"/>
    <property type="match status" value="1"/>
</dbReference>
<evidence type="ECO:0000313" key="4">
    <source>
        <dbReference type="EMBL" id="MBB4266816.1"/>
    </source>
</evidence>
<dbReference type="RefSeq" id="WP_184045607.1">
    <property type="nucleotide sequence ID" value="NZ_JACIGK010000018.1"/>
</dbReference>
<accession>A0A7W6RE08</accession>
<comment type="caution">
    <text evidence="4">The sequence shown here is derived from an EMBL/GenBank/DDBJ whole genome shotgun (WGS) entry which is preliminary data.</text>
</comment>
<dbReference type="GO" id="GO:0006310">
    <property type="term" value="P:DNA recombination"/>
    <property type="evidence" value="ECO:0007669"/>
    <property type="project" value="UniProtKB-KW"/>
</dbReference>
<evidence type="ECO:0000256" key="1">
    <source>
        <dbReference type="ARBA" id="ARBA00008857"/>
    </source>
</evidence>
<comment type="similarity">
    <text evidence="1">Belongs to the 'phage' integrase family.</text>
</comment>
<organism evidence="4 5">
    <name type="scientific">Roseospira visakhapatnamensis</name>
    <dbReference type="NCBI Taxonomy" id="390880"/>
    <lineage>
        <taxon>Bacteria</taxon>
        <taxon>Pseudomonadati</taxon>
        <taxon>Pseudomonadota</taxon>
        <taxon>Alphaproteobacteria</taxon>
        <taxon>Rhodospirillales</taxon>
        <taxon>Rhodospirillaceae</taxon>
        <taxon>Roseospira</taxon>
    </lineage>
</organism>
<sequence length="104" mass="10977">MIAAARAADGLPPLPPWVWHSLRHTVATGLHALGVAPHVIEATLNHVSGARGGIAGVYNHAEYLTERREALSLWASHVLTLVERPAAAASTPPLDPIRATDLVS</sequence>
<evidence type="ECO:0000313" key="5">
    <source>
        <dbReference type="Proteomes" id="UP000554286"/>
    </source>
</evidence>
<dbReference type="InterPro" id="IPR011010">
    <property type="entry name" value="DNA_brk_join_enz"/>
</dbReference>
<dbReference type="GO" id="GO:0003677">
    <property type="term" value="F:DNA binding"/>
    <property type="evidence" value="ECO:0007669"/>
    <property type="project" value="InterPro"/>
</dbReference>
<evidence type="ECO:0000256" key="2">
    <source>
        <dbReference type="ARBA" id="ARBA00022908"/>
    </source>
</evidence>
<keyword evidence="3" id="KW-0233">DNA recombination</keyword>
<reference evidence="4 5" key="1">
    <citation type="submission" date="2020-08" db="EMBL/GenBank/DDBJ databases">
        <title>Genome sequencing of Purple Non-Sulfur Bacteria from various extreme environments.</title>
        <authorList>
            <person name="Mayer M."/>
        </authorList>
    </citation>
    <scope>NUCLEOTIDE SEQUENCE [LARGE SCALE GENOMIC DNA]</scope>
    <source>
        <strain evidence="4 5">JA131</strain>
    </source>
</reference>
<evidence type="ECO:0000256" key="3">
    <source>
        <dbReference type="ARBA" id="ARBA00023172"/>
    </source>
</evidence>
<dbReference type="InterPro" id="IPR013762">
    <property type="entry name" value="Integrase-like_cat_sf"/>
</dbReference>
<dbReference type="AlphaFoldDB" id="A0A7W6RE08"/>
<dbReference type="PANTHER" id="PTHR30629">
    <property type="entry name" value="PROPHAGE INTEGRASE"/>
    <property type="match status" value="1"/>
</dbReference>